<accession>A0ABT4KYN1</accession>
<evidence type="ECO:0008006" key="4">
    <source>
        <dbReference type="Google" id="ProtNLM"/>
    </source>
</evidence>
<dbReference type="EMBL" id="JAPWGL010000003">
    <property type="protein sequence ID" value="MCZ4224045.1"/>
    <property type="molecule type" value="Genomic_DNA"/>
</dbReference>
<name>A0ABT4KYN1_9SPHI</name>
<feature type="signal peptide" evidence="1">
    <location>
        <begin position="1"/>
        <end position="18"/>
    </location>
</feature>
<dbReference type="PROSITE" id="PS51257">
    <property type="entry name" value="PROKAR_LIPOPROTEIN"/>
    <property type="match status" value="1"/>
</dbReference>
<gene>
    <name evidence="2" type="ORF">O0931_12095</name>
</gene>
<dbReference type="Proteomes" id="UP001144341">
    <property type="component" value="Unassembled WGS sequence"/>
</dbReference>
<proteinExistence type="predicted"/>
<sequence length="207" mass="23976">MKKLITVMVIAAIFMACSNPKKPQDTTKVAKEQSTEGLTDKEKLIAELNRFKLAVQTKDKNEITGFFIFPVADSALTVYDMGDEFDKQKVENGNAITKKMFIDNFNSLYSYLDFDEFSNLFRYLKINEITTRNSLSYEHKPKNEGCYYTYHIDVKNTEVTISYGTNTNDEYFKKHSDEAEVCSEYLSIWVFDWNGKKLVFKKQMVAG</sequence>
<organism evidence="2 3">
    <name type="scientific">Pedobacter rhodius</name>
    <dbReference type="NCBI Taxonomy" id="3004098"/>
    <lineage>
        <taxon>Bacteria</taxon>
        <taxon>Pseudomonadati</taxon>
        <taxon>Bacteroidota</taxon>
        <taxon>Sphingobacteriia</taxon>
        <taxon>Sphingobacteriales</taxon>
        <taxon>Sphingobacteriaceae</taxon>
        <taxon>Pedobacter</taxon>
    </lineage>
</organism>
<feature type="chain" id="PRO_5045368068" description="Lipoprotein" evidence="1">
    <location>
        <begin position="19"/>
        <end position="207"/>
    </location>
</feature>
<keyword evidence="3" id="KW-1185">Reference proteome</keyword>
<comment type="caution">
    <text evidence="2">The sequence shown here is derived from an EMBL/GenBank/DDBJ whole genome shotgun (WGS) entry which is preliminary data.</text>
</comment>
<reference evidence="2" key="1">
    <citation type="submission" date="2022-12" db="EMBL/GenBank/DDBJ databases">
        <title>Genome sequence of SJ11.</title>
        <authorList>
            <person name="Woo H."/>
        </authorList>
    </citation>
    <scope>NUCLEOTIDE SEQUENCE</scope>
    <source>
        <strain evidence="2">SJ11</strain>
    </source>
</reference>
<protein>
    <recommendedName>
        <fullName evidence="4">Lipoprotein</fullName>
    </recommendedName>
</protein>
<dbReference type="RefSeq" id="WP_269415840.1">
    <property type="nucleotide sequence ID" value="NZ_JAPWGL010000003.1"/>
</dbReference>
<evidence type="ECO:0000313" key="2">
    <source>
        <dbReference type="EMBL" id="MCZ4224045.1"/>
    </source>
</evidence>
<evidence type="ECO:0000313" key="3">
    <source>
        <dbReference type="Proteomes" id="UP001144341"/>
    </source>
</evidence>
<evidence type="ECO:0000256" key="1">
    <source>
        <dbReference type="SAM" id="SignalP"/>
    </source>
</evidence>
<keyword evidence="1" id="KW-0732">Signal</keyword>